<evidence type="ECO:0000256" key="2">
    <source>
        <dbReference type="ARBA" id="ARBA00022827"/>
    </source>
</evidence>
<dbReference type="GO" id="GO:0071949">
    <property type="term" value="F:FAD binding"/>
    <property type="evidence" value="ECO:0007669"/>
    <property type="project" value="InterPro"/>
</dbReference>
<keyword evidence="4" id="KW-1133">Transmembrane helix</keyword>
<dbReference type="InterPro" id="IPR036188">
    <property type="entry name" value="FAD/NAD-bd_sf"/>
</dbReference>
<evidence type="ECO:0000256" key="1">
    <source>
        <dbReference type="ARBA" id="ARBA00022630"/>
    </source>
</evidence>
<dbReference type="InterPro" id="IPR051104">
    <property type="entry name" value="FAD_monoxygenase"/>
</dbReference>
<dbReference type="RefSeq" id="XP_033387807.1">
    <property type="nucleotide sequence ID" value="XM_033520892.1"/>
</dbReference>
<evidence type="ECO:0000256" key="3">
    <source>
        <dbReference type="ARBA" id="ARBA00023002"/>
    </source>
</evidence>
<reference evidence="6" key="1">
    <citation type="journal article" date="2020" name="Stud. Mycol.">
        <title>101 Dothideomycetes genomes: a test case for predicting lifestyles and emergence of pathogens.</title>
        <authorList>
            <person name="Haridas S."/>
            <person name="Albert R."/>
            <person name="Binder M."/>
            <person name="Bloem J."/>
            <person name="Labutti K."/>
            <person name="Salamov A."/>
            <person name="Andreopoulos B."/>
            <person name="Baker S."/>
            <person name="Barry K."/>
            <person name="Bills G."/>
            <person name="Bluhm B."/>
            <person name="Cannon C."/>
            <person name="Castanera R."/>
            <person name="Culley D."/>
            <person name="Daum C."/>
            <person name="Ezra D."/>
            <person name="Gonzalez J."/>
            <person name="Henrissat B."/>
            <person name="Kuo A."/>
            <person name="Liang C."/>
            <person name="Lipzen A."/>
            <person name="Lutzoni F."/>
            <person name="Magnuson J."/>
            <person name="Mondo S."/>
            <person name="Nolan M."/>
            <person name="Ohm R."/>
            <person name="Pangilinan J."/>
            <person name="Park H.-J."/>
            <person name="Ramirez L."/>
            <person name="Alfaro M."/>
            <person name="Sun H."/>
            <person name="Tritt A."/>
            <person name="Yoshinaga Y."/>
            <person name="Zwiers L.-H."/>
            <person name="Turgeon B."/>
            <person name="Goodwin S."/>
            <person name="Spatafora J."/>
            <person name="Crous P."/>
            <person name="Grigoriev I."/>
        </authorList>
    </citation>
    <scope>NUCLEOTIDE SEQUENCE</scope>
    <source>
        <strain evidence="6">CBS 175.79</strain>
    </source>
</reference>
<dbReference type="GO" id="GO:0016491">
    <property type="term" value="F:oxidoreductase activity"/>
    <property type="evidence" value="ECO:0007669"/>
    <property type="project" value="UniProtKB-KW"/>
</dbReference>
<keyword evidence="4" id="KW-0812">Transmembrane</keyword>
<dbReference type="Gene3D" id="3.50.50.60">
    <property type="entry name" value="FAD/NAD(P)-binding domain"/>
    <property type="match status" value="1"/>
</dbReference>
<dbReference type="InterPro" id="IPR002938">
    <property type="entry name" value="FAD-bd"/>
</dbReference>
<protein>
    <submittedName>
        <fullName evidence="6">Putative salicylate hydroxylase</fullName>
    </submittedName>
</protein>
<feature type="domain" description="FAD-binding" evidence="5">
    <location>
        <begin position="7"/>
        <end position="355"/>
    </location>
</feature>
<keyword evidence="4" id="KW-0472">Membrane</keyword>
<dbReference type="GeneID" id="54278289"/>
<keyword evidence="2" id="KW-0274">FAD</keyword>
<feature type="transmembrane region" description="Helical" evidence="4">
    <location>
        <begin position="6"/>
        <end position="24"/>
    </location>
</feature>
<keyword evidence="3" id="KW-0560">Oxidoreductase</keyword>
<dbReference type="Pfam" id="PF01494">
    <property type="entry name" value="FAD_binding_3"/>
    <property type="match status" value="1"/>
</dbReference>
<dbReference type="PANTHER" id="PTHR46720">
    <property type="entry name" value="HYDROXYLASE, PUTATIVE (AFU_ORTHOLOGUE AFUA_3G01460)-RELATED"/>
    <property type="match status" value="1"/>
</dbReference>
<gene>
    <name evidence="6" type="ORF">BU24DRAFT_120656</name>
</gene>
<accession>A0A6A5Y1U6</accession>
<evidence type="ECO:0000256" key="4">
    <source>
        <dbReference type="SAM" id="Phobius"/>
    </source>
</evidence>
<dbReference type="EMBL" id="ML978067">
    <property type="protein sequence ID" value="KAF2019468.1"/>
    <property type="molecule type" value="Genomic_DNA"/>
</dbReference>
<dbReference type="PANTHER" id="PTHR46720:SF3">
    <property type="entry name" value="FAD-BINDING DOMAIN-CONTAINING PROTEIN-RELATED"/>
    <property type="match status" value="1"/>
</dbReference>
<evidence type="ECO:0000313" key="7">
    <source>
        <dbReference type="Proteomes" id="UP000799778"/>
    </source>
</evidence>
<evidence type="ECO:0000259" key="5">
    <source>
        <dbReference type="Pfam" id="PF01494"/>
    </source>
</evidence>
<name>A0A6A5Y1U6_9PLEO</name>
<dbReference type="OrthoDB" id="10021397at2759"/>
<dbReference type="Proteomes" id="UP000799778">
    <property type="component" value="Unassembled WGS sequence"/>
</dbReference>
<organism evidence="6 7">
    <name type="scientific">Aaosphaeria arxii CBS 175.79</name>
    <dbReference type="NCBI Taxonomy" id="1450172"/>
    <lineage>
        <taxon>Eukaryota</taxon>
        <taxon>Fungi</taxon>
        <taxon>Dikarya</taxon>
        <taxon>Ascomycota</taxon>
        <taxon>Pezizomycotina</taxon>
        <taxon>Dothideomycetes</taxon>
        <taxon>Pleosporomycetidae</taxon>
        <taxon>Pleosporales</taxon>
        <taxon>Pleosporales incertae sedis</taxon>
        <taxon>Aaosphaeria</taxon>
    </lineage>
</organism>
<dbReference type="GO" id="GO:0044550">
    <property type="term" value="P:secondary metabolite biosynthetic process"/>
    <property type="evidence" value="ECO:0007669"/>
    <property type="project" value="TreeGrafter"/>
</dbReference>
<keyword evidence="1" id="KW-0285">Flavoprotein</keyword>
<sequence length="433" mass="47638">MASDSFEVAIVGGGIIGVITALGLQRRGIKTTIYERAPTWHEVSAGFAFTRAARECMERIEPRLVEVLGSISQKTDANTCNSYWDGYHPRTLEEAEDETKSLLFRTPTHNMDYWGCVRSQFLHGMAALLPEGSVQFKKQLASYEDDDKNGKVVLNFDDGSTEKADVLVGCDGIHSATRRAMFGADHPASEPVYAHQVAYRTMVPIDVGVEALGSKTAVSACIQTGPDAAILSYPVMSGTVLNIAVFAHDFEPDSFPDPTRMVAPAKREELQRLLEGFSPHLANIWKVYPEDSLVKWGLFDTASNPPPTYAQGRVCIMGDAAHGSTPFLGAGACTGVEDAPVLCTMLEFVQQNKRTPQSASGDNLLRESLQAYSRARMERGQWVARNSREIGDCYMWRFGPTGRDTKKFNEKLSKAYHYITNYDVLGAVEIPAC</sequence>
<dbReference type="PRINTS" id="PR00420">
    <property type="entry name" value="RNGMNOXGNASE"/>
</dbReference>
<dbReference type="SUPFAM" id="SSF51905">
    <property type="entry name" value="FAD/NAD(P)-binding domain"/>
    <property type="match status" value="1"/>
</dbReference>
<keyword evidence="7" id="KW-1185">Reference proteome</keyword>
<dbReference type="AlphaFoldDB" id="A0A6A5Y1U6"/>
<evidence type="ECO:0000313" key="6">
    <source>
        <dbReference type="EMBL" id="KAF2019468.1"/>
    </source>
</evidence>
<proteinExistence type="predicted"/>